<keyword evidence="3" id="KW-0328">Glycosyltransferase</keyword>
<comment type="caution">
    <text evidence="6">The sequence shown here is derived from an EMBL/GenBank/DDBJ whole genome shotgun (WGS) entry which is preliminary data.</text>
</comment>
<dbReference type="Pfam" id="PF00535">
    <property type="entry name" value="Glycos_transf_2"/>
    <property type="match status" value="1"/>
</dbReference>
<protein>
    <submittedName>
        <fullName evidence="6">Glycosyltransferase family 2 protein</fullName>
    </submittedName>
</protein>
<dbReference type="RefSeq" id="WP_190383930.1">
    <property type="nucleotide sequence ID" value="NZ_JACJQT010000058.1"/>
</dbReference>
<evidence type="ECO:0000256" key="4">
    <source>
        <dbReference type="ARBA" id="ARBA00022679"/>
    </source>
</evidence>
<dbReference type="PANTHER" id="PTHR43179">
    <property type="entry name" value="RHAMNOSYLTRANSFERASE WBBL"/>
    <property type="match status" value="1"/>
</dbReference>
<evidence type="ECO:0000256" key="2">
    <source>
        <dbReference type="ARBA" id="ARBA00006739"/>
    </source>
</evidence>
<dbReference type="Proteomes" id="UP000606721">
    <property type="component" value="Unassembled WGS sequence"/>
</dbReference>
<dbReference type="SUPFAM" id="SSF53448">
    <property type="entry name" value="Nucleotide-diphospho-sugar transferases"/>
    <property type="match status" value="1"/>
</dbReference>
<evidence type="ECO:0000256" key="1">
    <source>
        <dbReference type="ARBA" id="ARBA00004776"/>
    </source>
</evidence>
<dbReference type="InterPro" id="IPR029044">
    <property type="entry name" value="Nucleotide-diphossugar_trans"/>
</dbReference>
<accession>A0ABR8BZI2</accession>
<name>A0ABR8BZI2_APHFL</name>
<dbReference type="Gene3D" id="3.90.550.10">
    <property type="entry name" value="Spore Coat Polysaccharide Biosynthesis Protein SpsA, Chain A"/>
    <property type="match status" value="1"/>
</dbReference>
<dbReference type="PANTHER" id="PTHR43179:SF12">
    <property type="entry name" value="GALACTOFURANOSYLTRANSFERASE GLFT2"/>
    <property type="match status" value="1"/>
</dbReference>
<organism evidence="6 7">
    <name type="scientific">Aphanizomenon flos-aquae FACHB-1040</name>
    <dbReference type="NCBI Taxonomy" id="2692887"/>
    <lineage>
        <taxon>Bacteria</taxon>
        <taxon>Bacillati</taxon>
        <taxon>Cyanobacteriota</taxon>
        <taxon>Cyanophyceae</taxon>
        <taxon>Nostocales</taxon>
        <taxon>Aphanizomenonaceae</taxon>
        <taxon>Aphanizomenon</taxon>
    </lineage>
</organism>
<dbReference type="InterPro" id="IPR001173">
    <property type="entry name" value="Glyco_trans_2-like"/>
</dbReference>
<reference evidence="6 7" key="1">
    <citation type="journal article" date="2020" name="ISME J.">
        <title>Comparative genomics reveals insights into cyanobacterial evolution and habitat adaptation.</title>
        <authorList>
            <person name="Chen M.Y."/>
            <person name="Teng W.K."/>
            <person name="Zhao L."/>
            <person name="Hu C.X."/>
            <person name="Zhou Y.K."/>
            <person name="Han B.P."/>
            <person name="Song L.R."/>
            <person name="Shu W.S."/>
        </authorList>
    </citation>
    <scope>NUCLEOTIDE SEQUENCE [LARGE SCALE GENOMIC DNA]</scope>
    <source>
        <strain evidence="6 7">FACHB-1040</strain>
    </source>
</reference>
<comment type="pathway">
    <text evidence="1">Cell wall biogenesis; cell wall polysaccharide biosynthesis.</text>
</comment>
<proteinExistence type="inferred from homology"/>
<comment type="similarity">
    <text evidence="2">Belongs to the glycosyltransferase 2 family.</text>
</comment>
<evidence type="ECO:0000256" key="3">
    <source>
        <dbReference type="ARBA" id="ARBA00022676"/>
    </source>
</evidence>
<keyword evidence="7" id="KW-1185">Reference proteome</keyword>
<evidence type="ECO:0000313" key="6">
    <source>
        <dbReference type="EMBL" id="MBD2280333.1"/>
    </source>
</evidence>
<dbReference type="EMBL" id="JACJQT010000058">
    <property type="protein sequence ID" value="MBD2280333.1"/>
    <property type="molecule type" value="Genomic_DNA"/>
</dbReference>
<evidence type="ECO:0000259" key="5">
    <source>
        <dbReference type="Pfam" id="PF00535"/>
    </source>
</evidence>
<keyword evidence="4" id="KW-0808">Transferase</keyword>
<feature type="domain" description="Glycosyltransferase 2-like" evidence="5">
    <location>
        <begin position="2"/>
        <end position="126"/>
    </location>
</feature>
<evidence type="ECO:0000313" key="7">
    <source>
        <dbReference type="Proteomes" id="UP000606721"/>
    </source>
</evidence>
<sequence>MITTKNRLADLSRTCEVIRQLDPQPDEIIITADGCSDDTVNFVQEHYPQFKLIINEIGQGSVASRAKMMEIAQGDLVLALDDDSYPEQLDCIARLREFFQDKANIAVAHFPQRTDEYPETLNQTDFGQEYCTRSFANSGACLRRDIYLQLPGFEPQFFHMYEEPDYGLQCVAAGYEVVLTPIITIRHHYSPRSRASFRGHHQHARNEFWSTVMRCPMPQVFFISLYRIFSQAKFITQRQGLNGLFREPVWWWQAVQQLPYFLNKRKPVTWERYSTWLKLP</sequence>
<gene>
    <name evidence="6" type="ORF">H6F99_19280</name>
</gene>